<gene>
    <name evidence="3" type="ORF">D7316_00007</name>
</gene>
<dbReference type="InterPro" id="IPR055849">
    <property type="entry name" value="DUF7426"/>
</dbReference>
<dbReference type="Proteomes" id="UP000271469">
    <property type="component" value="Chromosome"/>
</dbReference>
<evidence type="ECO:0000313" key="3">
    <source>
        <dbReference type="EMBL" id="AZG43443.1"/>
    </source>
</evidence>
<feature type="domain" description="DUF7426" evidence="2">
    <location>
        <begin position="5"/>
        <end position="156"/>
    </location>
</feature>
<keyword evidence="4" id="KW-1185">Reference proteome</keyword>
<evidence type="ECO:0000313" key="4">
    <source>
        <dbReference type="Proteomes" id="UP000271469"/>
    </source>
</evidence>
<dbReference type="OrthoDB" id="3622864at2"/>
<organism evidence="3 4">
    <name type="scientific">Gordonia insulae</name>
    <dbReference type="NCBI Taxonomy" id="2420509"/>
    <lineage>
        <taxon>Bacteria</taxon>
        <taxon>Bacillati</taxon>
        <taxon>Actinomycetota</taxon>
        <taxon>Actinomycetes</taxon>
        <taxon>Mycobacteriales</taxon>
        <taxon>Gordoniaceae</taxon>
        <taxon>Gordonia</taxon>
    </lineage>
</organism>
<protein>
    <recommendedName>
        <fullName evidence="2">DUF7426 domain-containing protein</fullName>
    </recommendedName>
</protein>
<sequence length="178" mass="19276">MGFSDLREFLTPELALPINGQKYAVSPSADLVLRIRDYYTNPDLIGQSRDESQTLALQLGAEIYGATYDPDTKVITGDAGSAWEQMETDNVSGDQALRALQTALMWFGMSHEMAEKFWESGMIPLPNFSAPASETEQDPEPEKPNRATRRAAAKKAPAKKAGSKARAAGTTPAPAPSE</sequence>
<evidence type="ECO:0000256" key="1">
    <source>
        <dbReference type="SAM" id="MobiDB-lite"/>
    </source>
</evidence>
<name>A0A3G8JEI8_9ACTN</name>
<evidence type="ECO:0000259" key="2">
    <source>
        <dbReference type="Pfam" id="PF24201"/>
    </source>
</evidence>
<dbReference type="RefSeq" id="WP_124706486.1">
    <property type="nucleotide sequence ID" value="NZ_CP033972.1"/>
</dbReference>
<feature type="region of interest" description="Disordered" evidence="1">
    <location>
        <begin position="128"/>
        <end position="178"/>
    </location>
</feature>
<dbReference type="EMBL" id="CP033972">
    <property type="protein sequence ID" value="AZG43443.1"/>
    <property type="molecule type" value="Genomic_DNA"/>
</dbReference>
<proteinExistence type="predicted"/>
<accession>A0A3G8JEI8</accession>
<feature type="compositionally biased region" description="Basic residues" evidence="1">
    <location>
        <begin position="146"/>
        <end position="163"/>
    </location>
</feature>
<dbReference type="KEGG" id="gom:D7316_00007"/>
<dbReference type="AlphaFoldDB" id="A0A3G8JEI8"/>
<reference evidence="3 4" key="1">
    <citation type="submission" date="2018-11" db="EMBL/GenBank/DDBJ databases">
        <title>Gordonia insulae sp. nov., isolated from an island soil.</title>
        <authorList>
            <person name="Kim Y.S."/>
            <person name="Kim S.B."/>
        </authorList>
    </citation>
    <scope>NUCLEOTIDE SEQUENCE [LARGE SCALE GENOMIC DNA]</scope>
    <source>
        <strain evidence="3 4">MMS17-SY073</strain>
    </source>
</reference>
<dbReference type="Pfam" id="PF24201">
    <property type="entry name" value="DUF7426"/>
    <property type="match status" value="1"/>
</dbReference>